<proteinExistence type="inferred from homology"/>
<evidence type="ECO:0000256" key="4">
    <source>
        <dbReference type="ARBA" id="ARBA00022989"/>
    </source>
</evidence>
<dbReference type="PANTHER" id="PTHR23427:SF2">
    <property type="entry name" value="SURFEIT LOCUS PROTEIN 1"/>
    <property type="match status" value="1"/>
</dbReference>
<dbReference type="Pfam" id="PF02104">
    <property type="entry name" value="SURF1"/>
    <property type="match status" value="1"/>
</dbReference>
<keyword evidence="3 6" id="KW-0812">Transmembrane</keyword>
<dbReference type="Proteomes" id="UP000239480">
    <property type="component" value="Unassembled WGS sequence"/>
</dbReference>
<keyword evidence="6" id="KW-1003">Cell membrane</keyword>
<comment type="caution">
    <text evidence="6">Lacks conserved residue(s) required for the propagation of feature annotation.</text>
</comment>
<keyword evidence="5 6" id="KW-0472">Membrane</keyword>
<evidence type="ECO:0000313" key="8">
    <source>
        <dbReference type="Proteomes" id="UP000239480"/>
    </source>
</evidence>
<dbReference type="RefSeq" id="WP_106204013.1">
    <property type="nucleotide sequence ID" value="NZ_PVTD01000002.1"/>
</dbReference>
<name>A0A2T0RVA8_9RHOB</name>
<dbReference type="InterPro" id="IPR045214">
    <property type="entry name" value="Surf1/Surf4"/>
</dbReference>
<sequence length="223" mass="24539">MRLVPTLLIGLIGAAILVSLGVWQVQRLAWKEGVLAEIEARIVADPVALPANPSAETDLYLPVEMSGHTGERELHVLISTRKLGPGFRIVTAFETLSGRRVLLDQGVVPDEDKDAPRAAEALTVRGNLHWPDDRDSFTPENDVEANYWYARDLDRMAAELGTEPILVVARATVPPKRSVTPLPVDTAGIPNDHLGYAVTWFGLAIVWLGMTALQLWRISRRTP</sequence>
<evidence type="ECO:0000256" key="2">
    <source>
        <dbReference type="ARBA" id="ARBA00007165"/>
    </source>
</evidence>
<dbReference type="EMBL" id="PVTD01000002">
    <property type="protein sequence ID" value="PRY25078.1"/>
    <property type="molecule type" value="Genomic_DNA"/>
</dbReference>
<dbReference type="PROSITE" id="PS50895">
    <property type="entry name" value="SURF1"/>
    <property type="match status" value="1"/>
</dbReference>
<comment type="similarity">
    <text evidence="2 6">Belongs to the SURF1 family.</text>
</comment>
<accession>A0A2T0RVA8</accession>
<dbReference type="PANTHER" id="PTHR23427">
    <property type="entry name" value="SURFEIT LOCUS PROTEIN"/>
    <property type="match status" value="1"/>
</dbReference>
<reference evidence="7 8" key="1">
    <citation type="submission" date="2018-03" db="EMBL/GenBank/DDBJ databases">
        <title>Genomic Encyclopedia of Archaeal and Bacterial Type Strains, Phase II (KMG-II): from individual species to whole genera.</title>
        <authorList>
            <person name="Goeker M."/>
        </authorList>
    </citation>
    <scope>NUCLEOTIDE SEQUENCE [LARGE SCALE GENOMIC DNA]</scope>
    <source>
        <strain evidence="7 8">DSM 29328</strain>
    </source>
</reference>
<dbReference type="GO" id="GO:0005886">
    <property type="term" value="C:plasma membrane"/>
    <property type="evidence" value="ECO:0007669"/>
    <property type="project" value="UniProtKB-SubCell"/>
</dbReference>
<evidence type="ECO:0000256" key="1">
    <source>
        <dbReference type="ARBA" id="ARBA00004370"/>
    </source>
</evidence>
<evidence type="ECO:0000256" key="5">
    <source>
        <dbReference type="ARBA" id="ARBA00023136"/>
    </source>
</evidence>
<comment type="subcellular location">
    <subcellularLocation>
        <location evidence="6">Cell membrane</location>
        <topology evidence="6">Multi-pass membrane protein</topology>
    </subcellularLocation>
    <subcellularLocation>
        <location evidence="1">Membrane</location>
    </subcellularLocation>
</comment>
<keyword evidence="8" id="KW-1185">Reference proteome</keyword>
<dbReference type="CDD" id="cd06662">
    <property type="entry name" value="SURF1"/>
    <property type="match status" value="1"/>
</dbReference>
<comment type="caution">
    <text evidence="7">The sequence shown here is derived from an EMBL/GenBank/DDBJ whole genome shotgun (WGS) entry which is preliminary data.</text>
</comment>
<feature type="transmembrane region" description="Helical" evidence="6">
    <location>
        <begin position="194"/>
        <end position="216"/>
    </location>
</feature>
<dbReference type="InterPro" id="IPR002994">
    <property type="entry name" value="Surf1/Shy1"/>
</dbReference>
<evidence type="ECO:0000256" key="6">
    <source>
        <dbReference type="RuleBase" id="RU363076"/>
    </source>
</evidence>
<evidence type="ECO:0000313" key="7">
    <source>
        <dbReference type="EMBL" id="PRY25078.1"/>
    </source>
</evidence>
<dbReference type="OrthoDB" id="6079986at2"/>
<protein>
    <recommendedName>
        <fullName evidence="6">SURF1-like protein</fullName>
    </recommendedName>
</protein>
<dbReference type="AlphaFoldDB" id="A0A2T0RVA8"/>
<evidence type="ECO:0000256" key="3">
    <source>
        <dbReference type="ARBA" id="ARBA00022692"/>
    </source>
</evidence>
<gene>
    <name evidence="7" type="ORF">CLV78_102255</name>
</gene>
<keyword evidence="4 6" id="KW-1133">Transmembrane helix</keyword>
<organism evidence="7 8">
    <name type="scientific">Aliiruegeria haliotis</name>
    <dbReference type="NCBI Taxonomy" id="1280846"/>
    <lineage>
        <taxon>Bacteria</taxon>
        <taxon>Pseudomonadati</taxon>
        <taxon>Pseudomonadota</taxon>
        <taxon>Alphaproteobacteria</taxon>
        <taxon>Rhodobacterales</taxon>
        <taxon>Roseobacteraceae</taxon>
        <taxon>Aliiruegeria</taxon>
    </lineage>
</organism>